<organism evidence="1 2">
    <name type="scientific">Orbilia oligospora</name>
    <name type="common">Nematode-trapping fungus</name>
    <name type="synonym">Arthrobotrys oligospora</name>
    <dbReference type="NCBI Taxonomy" id="2813651"/>
    <lineage>
        <taxon>Eukaryota</taxon>
        <taxon>Fungi</taxon>
        <taxon>Dikarya</taxon>
        <taxon>Ascomycota</taxon>
        <taxon>Pezizomycotina</taxon>
        <taxon>Orbiliomycetes</taxon>
        <taxon>Orbiliales</taxon>
        <taxon>Orbiliaceae</taxon>
        <taxon>Orbilia</taxon>
    </lineage>
</organism>
<evidence type="ECO:0000313" key="1">
    <source>
        <dbReference type="EMBL" id="KAF3173405.1"/>
    </source>
</evidence>
<dbReference type="AlphaFoldDB" id="A0A7C8PM62"/>
<reference evidence="1 2" key="1">
    <citation type="submission" date="2019-06" db="EMBL/GenBank/DDBJ databases">
        <authorList>
            <person name="Palmer J.M."/>
        </authorList>
    </citation>
    <scope>NUCLEOTIDE SEQUENCE [LARGE SCALE GENOMIC DNA]</scope>
    <source>
        <strain evidence="1 2">TWF788</strain>
    </source>
</reference>
<evidence type="ECO:0000313" key="2">
    <source>
        <dbReference type="Proteomes" id="UP000479691"/>
    </source>
</evidence>
<name>A0A7C8PM62_ORBOL</name>
<proteinExistence type="predicted"/>
<dbReference type="Proteomes" id="UP000479691">
    <property type="component" value="Unassembled WGS sequence"/>
</dbReference>
<protein>
    <submittedName>
        <fullName evidence="1">Uncharacterized protein</fullName>
    </submittedName>
</protein>
<dbReference type="EMBL" id="JAABOE010000060">
    <property type="protein sequence ID" value="KAF3173405.1"/>
    <property type="molecule type" value="Genomic_DNA"/>
</dbReference>
<accession>A0A7C8PM62</accession>
<sequence length="81" mass="8578">MERLVQNCDECRGWSELQSYANTVITLASADKKFEGSIAMIAGATYGGLTSSEGGKGWSIASIKTPTMSKAPCTGYIKNHG</sequence>
<gene>
    <name evidence="1" type="ORF">TWF788_009152</name>
</gene>
<comment type="caution">
    <text evidence="1">The sequence shown here is derived from an EMBL/GenBank/DDBJ whole genome shotgun (WGS) entry which is preliminary data.</text>
</comment>